<gene>
    <name evidence="1" type="ORF">Pmar_PMAR025073</name>
</gene>
<dbReference type="InParanoid" id="C5L650"/>
<organism evidence="2">
    <name type="scientific">Perkinsus marinus (strain ATCC 50983 / TXsc)</name>
    <dbReference type="NCBI Taxonomy" id="423536"/>
    <lineage>
        <taxon>Eukaryota</taxon>
        <taxon>Sar</taxon>
        <taxon>Alveolata</taxon>
        <taxon>Perkinsozoa</taxon>
        <taxon>Perkinsea</taxon>
        <taxon>Perkinsida</taxon>
        <taxon>Perkinsidae</taxon>
        <taxon>Perkinsus</taxon>
    </lineage>
</organism>
<sequence length="160" mass="17108">MSLGPAGGDNVSSDGISSAAKMNMFATSGISGSNVGMDMMLQQQLMFKDSEVRTANQTIMELNSQMARFQSGDIDVAGLTREIVKLKSDIAQKRMCLGYETGSLPQDMMLQQCAGGGGLGGFGMGMSSANLGGEPAPQEVYEELLLTQQDCRHLQLELEW</sequence>
<evidence type="ECO:0000313" key="1">
    <source>
        <dbReference type="EMBL" id="EER07793.1"/>
    </source>
</evidence>
<dbReference type="GeneID" id="9042991"/>
<proteinExistence type="predicted"/>
<keyword evidence="2" id="KW-1185">Reference proteome</keyword>
<dbReference type="AlphaFoldDB" id="C5L650"/>
<accession>C5L650</accession>
<name>C5L650_PERM5</name>
<dbReference type="Proteomes" id="UP000007800">
    <property type="component" value="Unassembled WGS sequence"/>
</dbReference>
<reference evidence="1 2" key="1">
    <citation type="submission" date="2008-07" db="EMBL/GenBank/DDBJ databases">
        <authorList>
            <person name="El-Sayed N."/>
            <person name="Caler E."/>
            <person name="Inman J."/>
            <person name="Amedeo P."/>
            <person name="Hass B."/>
            <person name="Wortman J."/>
        </authorList>
    </citation>
    <scope>NUCLEOTIDE SEQUENCE [LARGE SCALE GENOMIC DNA]</scope>
    <source>
        <strain evidence="2">ATCC 50983 / TXsc</strain>
    </source>
</reference>
<dbReference type="EMBL" id="GG679702">
    <property type="protein sequence ID" value="EER07793.1"/>
    <property type="molecule type" value="Genomic_DNA"/>
</dbReference>
<dbReference type="RefSeq" id="XP_002775977.1">
    <property type="nucleotide sequence ID" value="XM_002775931.1"/>
</dbReference>
<evidence type="ECO:0000313" key="2">
    <source>
        <dbReference type="Proteomes" id="UP000007800"/>
    </source>
</evidence>
<protein>
    <submittedName>
        <fullName evidence="1">Uncharacterized protein</fullName>
    </submittedName>
</protein>